<reference evidence="2" key="2">
    <citation type="submission" date="2016-01" db="EMBL/GenBank/DDBJ databases">
        <title>Draft Genome Sequence of Paenibacillus amylolyticus Heshi-A3 that Was Isolated from Fermented Rice Bran with Aging Salted Mackerel, Which Was Named Heshiko as Traditional Fermented Seafood in Japan.</title>
        <authorList>
            <person name="Akuzawa S."/>
            <person name="Nakagawa J."/>
            <person name="Kanekatsu T."/>
            <person name="Kubota E."/>
            <person name="Ohtake R."/>
            <person name="Suzuki T."/>
            <person name="Kanesaki Y."/>
        </authorList>
    </citation>
    <scope>NUCLEOTIDE SEQUENCE [LARGE SCALE GENOMIC DNA]</scope>
    <source>
        <strain evidence="2">Heshi-A3</strain>
    </source>
</reference>
<comment type="caution">
    <text evidence="1">The sequence shown here is derived from an EMBL/GenBank/DDBJ whole genome shotgun (WGS) entry which is preliminary data.</text>
</comment>
<dbReference type="SUPFAM" id="SSF47789">
    <property type="entry name" value="C-terminal domain of RNA polymerase alpha subunit"/>
    <property type="match status" value="1"/>
</dbReference>
<reference evidence="1 2" key="1">
    <citation type="journal article" date="2016" name="Genome Announc.">
        <title>Draft Genome Sequence of Paenibacillus amylolyticus Heshi-A3, Isolated from Fermented Rice Bran in a Japanese Fermented Seafood Dish.</title>
        <authorList>
            <person name="Akuzawa S."/>
            <person name="Nagaoka J."/>
            <person name="Kanekatsu M."/>
            <person name="Kubota E."/>
            <person name="Ohtake R."/>
            <person name="Suzuki T."/>
            <person name="Kanesaki Y."/>
        </authorList>
    </citation>
    <scope>NUCLEOTIDE SEQUENCE [LARGE SCALE GENOMIC DNA]</scope>
    <source>
        <strain evidence="1 2">Heshi-A3</strain>
    </source>
</reference>
<dbReference type="RefSeq" id="WP_062833298.1">
    <property type="nucleotide sequence ID" value="NZ_BCNV01000001.1"/>
</dbReference>
<dbReference type="Proteomes" id="UP000069697">
    <property type="component" value="Unassembled WGS sequence"/>
</dbReference>
<organism evidence="1 2">
    <name type="scientific">Paenibacillus amylolyticus</name>
    <dbReference type="NCBI Taxonomy" id="1451"/>
    <lineage>
        <taxon>Bacteria</taxon>
        <taxon>Bacillati</taxon>
        <taxon>Bacillota</taxon>
        <taxon>Bacilli</taxon>
        <taxon>Bacillales</taxon>
        <taxon>Paenibacillaceae</taxon>
        <taxon>Paenibacillus</taxon>
    </lineage>
</organism>
<evidence type="ECO:0000313" key="1">
    <source>
        <dbReference type="EMBL" id="GAS80411.1"/>
    </source>
</evidence>
<protein>
    <submittedName>
        <fullName evidence="1">Stage 0 sporulation regulatory protein</fullName>
    </submittedName>
</protein>
<gene>
    <name evidence="1" type="ORF">PAHA3_0481</name>
</gene>
<evidence type="ECO:0000313" key="2">
    <source>
        <dbReference type="Proteomes" id="UP000069697"/>
    </source>
</evidence>
<proteinExistence type="predicted"/>
<dbReference type="NCBIfam" id="NF005841">
    <property type="entry name" value="PRK07758.1"/>
    <property type="match status" value="1"/>
</dbReference>
<sequence length="97" mass="10797">MTNDKGTLKTCEQGHSYYKKSDCPTCPTCEAERKPTEGFLALLSAPARRALENEGITTLLQLAEYREKEILKLHGIGPSAMPKLRNALEEEGLSFKK</sequence>
<dbReference type="EMBL" id="BCNV01000001">
    <property type="protein sequence ID" value="GAS80411.1"/>
    <property type="molecule type" value="Genomic_DNA"/>
</dbReference>
<dbReference type="Gene3D" id="1.10.150.20">
    <property type="entry name" value="5' to 3' exonuclease, C-terminal subdomain"/>
    <property type="match status" value="1"/>
</dbReference>
<dbReference type="AlphaFoldDB" id="A0A100VIF9"/>
<name>A0A100VIF9_PAEAM</name>
<accession>A0A100VIF9</accession>